<accession>A0A6A4HW34</accession>
<evidence type="ECO:0000256" key="12">
    <source>
        <dbReference type="ARBA" id="ARBA00048266"/>
    </source>
</evidence>
<keyword evidence="9 17" id="KW-0521">NADP</keyword>
<feature type="region of interest" description="Disordered" evidence="19">
    <location>
        <begin position="1"/>
        <end position="104"/>
    </location>
</feature>
<dbReference type="GO" id="GO:0102265">
    <property type="term" value="F:tRNA-dihydrouridine47 synthase activity"/>
    <property type="evidence" value="ECO:0007669"/>
    <property type="project" value="UniProtKB-EC"/>
</dbReference>
<dbReference type="PROSITE" id="PS50103">
    <property type="entry name" value="ZF_C3H1"/>
    <property type="match status" value="1"/>
</dbReference>
<evidence type="ECO:0000256" key="1">
    <source>
        <dbReference type="ARBA" id="ARBA00001917"/>
    </source>
</evidence>
<dbReference type="OrthoDB" id="259935at2759"/>
<keyword evidence="11 17" id="KW-0520">NAD</keyword>
<dbReference type="PANTHER" id="PTHR45846:SF1">
    <property type="entry name" value="TRNA-DIHYDROURIDINE(47) SYNTHASE [NAD(P)(+)]-LIKE"/>
    <property type="match status" value="1"/>
</dbReference>
<evidence type="ECO:0000313" key="21">
    <source>
        <dbReference type="EMBL" id="KAE9402669.1"/>
    </source>
</evidence>
<proteinExistence type="inferred from homology"/>
<keyword evidence="4 17" id="KW-0285">Flavoprotein</keyword>
<evidence type="ECO:0000256" key="17">
    <source>
        <dbReference type="RuleBase" id="RU291113"/>
    </source>
</evidence>
<dbReference type="GO" id="GO:0006397">
    <property type="term" value="P:mRNA processing"/>
    <property type="evidence" value="ECO:0007669"/>
    <property type="project" value="UniProtKB-KW"/>
</dbReference>
<name>A0A6A4HW34_9AGAR</name>
<evidence type="ECO:0000256" key="13">
    <source>
        <dbReference type="ARBA" id="ARBA00048342"/>
    </source>
</evidence>
<evidence type="ECO:0000256" key="18">
    <source>
        <dbReference type="SAM" id="Coils"/>
    </source>
</evidence>
<evidence type="ECO:0000256" key="2">
    <source>
        <dbReference type="ARBA" id="ARBA00012376"/>
    </source>
</evidence>
<keyword evidence="8 16" id="KW-0863">Zinc-finger</keyword>
<keyword evidence="16 17" id="KW-0479">Metal-binding</keyword>
<dbReference type="Pfam" id="PF01207">
    <property type="entry name" value="Dus"/>
    <property type="match status" value="2"/>
</dbReference>
<comment type="function">
    <text evidence="17">Catalyzes the synthesis of dihydrouridine, a modified base found in the D-loop of most tRNAs. Specifically modifies U47 in cytoplasmic tRNAs.</text>
</comment>
<organism evidence="21 22">
    <name type="scientific">Gymnopus androsaceus JB14</name>
    <dbReference type="NCBI Taxonomy" id="1447944"/>
    <lineage>
        <taxon>Eukaryota</taxon>
        <taxon>Fungi</taxon>
        <taxon>Dikarya</taxon>
        <taxon>Basidiomycota</taxon>
        <taxon>Agaricomycotina</taxon>
        <taxon>Agaricomycetes</taxon>
        <taxon>Agaricomycetidae</taxon>
        <taxon>Agaricales</taxon>
        <taxon>Marasmiineae</taxon>
        <taxon>Omphalotaceae</taxon>
        <taxon>Gymnopus</taxon>
    </lineage>
</organism>
<evidence type="ECO:0000256" key="15">
    <source>
        <dbReference type="ARBA" id="ARBA00049513"/>
    </source>
</evidence>
<dbReference type="EMBL" id="ML769432">
    <property type="protein sequence ID" value="KAE9402669.1"/>
    <property type="molecule type" value="Genomic_DNA"/>
</dbReference>
<dbReference type="CDD" id="cd02801">
    <property type="entry name" value="DUS_like_FMN"/>
    <property type="match status" value="1"/>
</dbReference>
<comment type="catalytic activity">
    <reaction evidence="13">
        <text>a 5,6-dihydrouridine in mRNA + NAD(+) = a uridine in mRNA + NADH + H(+)</text>
        <dbReference type="Rhea" id="RHEA:69851"/>
        <dbReference type="Rhea" id="RHEA-COMP:14658"/>
        <dbReference type="Rhea" id="RHEA-COMP:17789"/>
        <dbReference type="ChEBI" id="CHEBI:15378"/>
        <dbReference type="ChEBI" id="CHEBI:57540"/>
        <dbReference type="ChEBI" id="CHEBI:57945"/>
        <dbReference type="ChEBI" id="CHEBI:65315"/>
        <dbReference type="ChEBI" id="CHEBI:74443"/>
    </reaction>
    <physiologicalReaction direction="right-to-left" evidence="13">
        <dbReference type="Rhea" id="RHEA:69853"/>
    </physiologicalReaction>
</comment>
<dbReference type="AlphaFoldDB" id="A0A6A4HW34"/>
<dbReference type="InterPro" id="IPR013785">
    <property type="entry name" value="Aldolase_TIM"/>
</dbReference>
<dbReference type="InterPro" id="IPR000571">
    <property type="entry name" value="Znf_CCCH"/>
</dbReference>
<keyword evidence="5 17" id="KW-0288">FMN</keyword>
<keyword evidence="7 17" id="KW-0819">tRNA processing</keyword>
<comment type="similarity">
    <text evidence="17">Belongs to the dus family. Dus3 subfamily.</text>
</comment>
<feature type="region of interest" description="Disordered" evidence="19">
    <location>
        <begin position="784"/>
        <end position="805"/>
    </location>
</feature>
<dbReference type="GO" id="GO:0008270">
    <property type="term" value="F:zinc ion binding"/>
    <property type="evidence" value="ECO:0007669"/>
    <property type="project" value="UniProtKB-KW"/>
</dbReference>
<dbReference type="InterPro" id="IPR035587">
    <property type="entry name" value="DUS-like_FMN-bd"/>
</dbReference>
<keyword evidence="6" id="KW-0507">mRNA processing</keyword>
<evidence type="ECO:0000256" key="10">
    <source>
        <dbReference type="ARBA" id="ARBA00023002"/>
    </source>
</evidence>
<evidence type="ECO:0000256" key="5">
    <source>
        <dbReference type="ARBA" id="ARBA00022643"/>
    </source>
</evidence>
<keyword evidence="22" id="KW-1185">Reference proteome</keyword>
<keyword evidence="16 17" id="KW-0862">Zinc</keyword>
<evidence type="ECO:0000256" key="8">
    <source>
        <dbReference type="ARBA" id="ARBA00022771"/>
    </source>
</evidence>
<comment type="catalytic activity">
    <reaction evidence="14">
        <text>a 5,6-dihydrouridine in mRNA + NADP(+) = a uridine in mRNA + NADPH + H(+)</text>
        <dbReference type="Rhea" id="RHEA:69855"/>
        <dbReference type="Rhea" id="RHEA-COMP:14658"/>
        <dbReference type="Rhea" id="RHEA-COMP:17789"/>
        <dbReference type="ChEBI" id="CHEBI:15378"/>
        <dbReference type="ChEBI" id="CHEBI:57783"/>
        <dbReference type="ChEBI" id="CHEBI:58349"/>
        <dbReference type="ChEBI" id="CHEBI:65315"/>
        <dbReference type="ChEBI" id="CHEBI:74443"/>
    </reaction>
    <physiologicalReaction direction="right-to-left" evidence="14">
        <dbReference type="Rhea" id="RHEA:69857"/>
    </physiologicalReaction>
</comment>
<dbReference type="SUPFAM" id="SSF51395">
    <property type="entry name" value="FMN-linked oxidoreductases"/>
    <property type="match status" value="1"/>
</dbReference>
<sequence length="805" mass="86781">MDVDPTAPTPSRPPGTAAVKAEYIISDSADGDTFDDDAVEGETGPSTKRSRDDRDDDSSNKKPKLSKAEKKAEKKARQGQNKNRKFGKVRDGDDASGTATGATGVSRDDVFGKDLCFRVASGGICEYTSGEKGCKFSHDIEGYLKTKPRDLRFPGSVDEALRLSSVALDIGSSKEGEGNEAGKEKDSETQHGETPEEVRCPVFSDVGFCKAGFKCRYLGAHCTVGEDGKHVLVDASTMSTPGGPELNHISPHTQKLLRTKKYATPISDSFLEELKEGEARVARVEREAKAAREAEAEAEAQVDRMVGEAEGEVSKQESMVGDAKEAESKMDADAVEASKDTPDVPVRWVEKNRLNWEGKTYLAPLTTVGNLPFRRLCVSYGADITCGEMSLAPSLLSGSSPEWSLVRRHPSEKTFGVQVAGGKPGMLVRVGEVLGRELGGLANATSNPVLGGGSEGSNLGTGARETGIDFVDINCGCPIDLVFKSGSGSALLDAPAKLGKSLIGMNKALGPIPVTIKLRMGVKDGKNTAEKIMLRAVSDPVQTMFGLGNGKEEGTGTERGLGWGVGGMTLHGRTRQQRYTKLADWEYIKQCVEAVRAREEEEGLPPIPIFGNGDIYSAYAYHTSLRLSGATGIMLARGALIKPWIFTEIKEHREWDISSRERLEGVRRLAEWGLSHFGSDTSGVNTTRRYLCEALSFQYRYVPIGLLEVLPPSSGGNTIGVGWNPSREFGSAFGDVGVDTGGYGRMGINERPPRFRGRDELETLLASPSSSTWVKISEMFLGPAPDKDKWSFVPKHKSNSFESQG</sequence>
<comment type="cofactor">
    <cofactor evidence="1 17">
        <name>FMN</name>
        <dbReference type="ChEBI" id="CHEBI:58210"/>
    </cofactor>
</comment>
<evidence type="ECO:0000256" key="4">
    <source>
        <dbReference type="ARBA" id="ARBA00022630"/>
    </source>
</evidence>
<dbReference type="PROSITE" id="PS01136">
    <property type="entry name" value="UPF0034"/>
    <property type="match status" value="1"/>
</dbReference>
<dbReference type="Gene3D" id="3.20.20.70">
    <property type="entry name" value="Aldolase class I"/>
    <property type="match status" value="1"/>
</dbReference>
<feature type="compositionally biased region" description="Acidic residues" evidence="19">
    <location>
        <begin position="29"/>
        <end position="40"/>
    </location>
</feature>
<dbReference type="InterPro" id="IPR018517">
    <property type="entry name" value="tRNA_hU_synthase_CS"/>
</dbReference>
<evidence type="ECO:0000256" key="3">
    <source>
        <dbReference type="ARBA" id="ARBA00022143"/>
    </source>
</evidence>
<feature type="compositionally biased region" description="Basic and acidic residues" evidence="19">
    <location>
        <begin position="172"/>
        <end position="196"/>
    </location>
</feature>
<evidence type="ECO:0000259" key="20">
    <source>
        <dbReference type="PROSITE" id="PS50103"/>
    </source>
</evidence>
<evidence type="ECO:0000256" key="14">
    <source>
        <dbReference type="ARBA" id="ARBA00049447"/>
    </source>
</evidence>
<evidence type="ECO:0000256" key="6">
    <source>
        <dbReference type="ARBA" id="ARBA00022664"/>
    </source>
</evidence>
<comment type="catalytic activity">
    <reaction evidence="12">
        <text>5,6-dihydrouridine(47) in tRNA + NAD(+) = uridine(47) in tRNA + NADH + H(+)</text>
        <dbReference type="Rhea" id="RHEA:53364"/>
        <dbReference type="Rhea" id="RHEA-COMP:13539"/>
        <dbReference type="Rhea" id="RHEA-COMP:13540"/>
        <dbReference type="ChEBI" id="CHEBI:15378"/>
        <dbReference type="ChEBI" id="CHEBI:57540"/>
        <dbReference type="ChEBI" id="CHEBI:57945"/>
        <dbReference type="ChEBI" id="CHEBI:65315"/>
        <dbReference type="ChEBI" id="CHEBI:74443"/>
        <dbReference type="EC" id="1.3.1.89"/>
    </reaction>
    <physiologicalReaction direction="right-to-left" evidence="12">
        <dbReference type="Rhea" id="RHEA:53366"/>
    </physiologicalReaction>
</comment>
<feature type="compositionally biased region" description="Basic and acidic residues" evidence="19">
    <location>
        <begin position="49"/>
        <end position="76"/>
    </location>
</feature>
<evidence type="ECO:0000256" key="16">
    <source>
        <dbReference type="PROSITE-ProRule" id="PRU00723"/>
    </source>
</evidence>
<gene>
    <name evidence="21" type="ORF">BT96DRAFT_855407</name>
</gene>
<feature type="zinc finger region" description="C3H1-type" evidence="16">
    <location>
        <begin position="194"/>
        <end position="224"/>
    </location>
</feature>
<feature type="coiled-coil region" evidence="18">
    <location>
        <begin position="267"/>
        <end position="308"/>
    </location>
</feature>
<keyword evidence="18" id="KW-0175">Coiled coil</keyword>
<feature type="region of interest" description="Disordered" evidence="19">
    <location>
        <begin position="171"/>
        <end position="196"/>
    </location>
</feature>
<evidence type="ECO:0000256" key="19">
    <source>
        <dbReference type="SAM" id="MobiDB-lite"/>
    </source>
</evidence>
<keyword evidence="10 17" id="KW-0560">Oxidoreductase</keyword>
<evidence type="ECO:0000256" key="11">
    <source>
        <dbReference type="ARBA" id="ARBA00023027"/>
    </source>
</evidence>
<dbReference type="Proteomes" id="UP000799118">
    <property type="component" value="Unassembled WGS sequence"/>
</dbReference>
<evidence type="ECO:0000313" key="22">
    <source>
        <dbReference type="Proteomes" id="UP000799118"/>
    </source>
</evidence>
<dbReference type="GO" id="GO:0003723">
    <property type="term" value="F:RNA binding"/>
    <property type="evidence" value="ECO:0007669"/>
    <property type="project" value="TreeGrafter"/>
</dbReference>
<protein>
    <recommendedName>
        <fullName evidence="3 17">tRNA-dihydrouridine(47) synthase [NAD(P)(+)]</fullName>
        <ecNumber evidence="2 17">1.3.1.89</ecNumber>
    </recommendedName>
    <alternativeName>
        <fullName evidence="17">tRNA-dihydrouridine synthase 3</fullName>
    </alternativeName>
</protein>
<dbReference type="PANTHER" id="PTHR45846">
    <property type="entry name" value="TRNA-DIHYDROURIDINE(47) SYNTHASE [NAD(P)(+)]-LIKE"/>
    <property type="match status" value="1"/>
</dbReference>
<feature type="domain" description="C3H1-type" evidence="20">
    <location>
        <begin position="194"/>
        <end position="224"/>
    </location>
</feature>
<evidence type="ECO:0000256" key="7">
    <source>
        <dbReference type="ARBA" id="ARBA00022694"/>
    </source>
</evidence>
<reference evidence="21" key="1">
    <citation type="journal article" date="2019" name="Environ. Microbiol.">
        <title>Fungal ecological strategies reflected in gene transcription - a case study of two litter decomposers.</title>
        <authorList>
            <person name="Barbi F."/>
            <person name="Kohler A."/>
            <person name="Barry K."/>
            <person name="Baskaran P."/>
            <person name="Daum C."/>
            <person name="Fauchery L."/>
            <person name="Ihrmark K."/>
            <person name="Kuo A."/>
            <person name="LaButti K."/>
            <person name="Lipzen A."/>
            <person name="Morin E."/>
            <person name="Grigoriev I.V."/>
            <person name="Henrissat B."/>
            <person name="Lindahl B."/>
            <person name="Martin F."/>
        </authorList>
    </citation>
    <scope>NUCLEOTIDE SEQUENCE</scope>
    <source>
        <strain evidence="21">JB14</strain>
    </source>
</reference>
<evidence type="ECO:0000256" key="9">
    <source>
        <dbReference type="ARBA" id="ARBA00022857"/>
    </source>
</evidence>
<comment type="catalytic activity">
    <reaction evidence="15">
        <text>5,6-dihydrouridine(47) in tRNA + NADP(+) = uridine(47) in tRNA + NADPH + H(+)</text>
        <dbReference type="Rhea" id="RHEA:53360"/>
        <dbReference type="Rhea" id="RHEA-COMP:13539"/>
        <dbReference type="Rhea" id="RHEA-COMP:13540"/>
        <dbReference type="ChEBI" id="CHEBI:15378"/>
        <dbReference type="ChEBI" id="CHEBI:57783"/>
        <dbReference type="ChEBI" id="CHEBI:58349"/>
        <dbReference type="ChEBI" id="CHEBI:65315"/>
        <dbReference type="ChEBI" id="CHEBI:74443"/>
        <dbReference type="EC" id="1.3.1.89"/>
    </reaction>
    <physiologicalReaction direction="right-to-left" evidence="15">
        <dbReference type="Rhea" id="RHEA:53362"/>
    </physiologicalReaction>
</comment>
<dbReference type="EC" id="1.3.1.89" evidence="2 17"/>
<dbReference type="GO" id="GO:0050660">
    <property type="term" value="F:flavin adenine dinucleotide binding"/>
    <property type="evidence" value="ECO:0007669"/>
    <property type="project" value="UniProtKB-UniRule"/>
</dbReference>